<organism evidence="1 2">
    <name type="scientific">Centaurea solstitialis</name>
    <name type="common">yellow star-thistle</name>
    <dbReference type="NCBI Taxonomy" id="347529"/>
    <lineage>
        <taxon>Eukaryota</taxon>
        <taxon>Viridiplantae</taxon>
        <taxon>Streptophyta</taxon>
        <taxon>Embryophyta</taxon>
        <taxon>Tracheophyta</taxon>
        <taxon>Spermatophyta</taxon>
        <taxon>Magnoliopsida</taxon>
        <taxon>eudicotyledons</taxon>
        <taxon>Gunneridae</taxon>
        <taxon>Pentapetalae</taxon>
        <taxon>asterids</taxon>
        <taxon>campanulids</taxon>
        <taxon>Asterales</taxon>
        <taxon>Asteraceae</taxon>
        <taxon>Carduoideae</taxon>
        <taxon>Cardueae</taxon>
        <taxon>Centaureinae</taxon>
        <taxon>Centaurea</taxon>
    </lineage>
</organism>
<evidence type="ECO:0008006" key="3">
    <source>
        <dbReference type="Google" id="ProtNLM"/>
    </source>
</evidence>
<evidence type="ECO:0000313" key="2">
    <source>
        <dbReference type="Proteomes" id="UP001172457"/>
    </source>
</evidence>
<dbReference type="EMBL" id="JARYMX010000007">
    <property type="protein sequence ID" value="KAJ9540310.1"/>
    <property type="molecule type" value="Genomic_DNA"/>
</dbReference>
<name>A0AA38SQ48_9ASTR</name>
<comment type="caution">
    <text evidence="1">The sequence shown here is derived from an EMBL/GenBank/DDBJ whole genome shotgun (WGS) entry which is preliminary data.</text>
</comment>
<dbReference type="InterPro" id="IPR029063">
    <property type="entry name" value="SAM-dependent_MTases_sf"/>
</dbReference>
<protein>
    <recommendedName>
        <fullName evidence="3">Methyltransferase-like protein 13</fullName>
    </recommendedName>
</protein>
<dbReference type="SUPFAM" id="SSF53335">
    <property type="entry name" value="S-adenosyl-L-methionine-dependent methyltransferases"/>
    <property type="match status" value="1"/>
</dbReference>
<gene>
    <name evidence="1" type="ORF">OSB04_026816</name>
</gene>
<evidence type="ECO:0000313" key="1">
    <source>
        <dbReference type="EMBL" id="KAJ9540310.1"/>
    </source>
</evidence>
<sequence length="472" mass="52453">MSLVPSIVATLIPSQFFVFTLSNPLTHDCYLRGPLLRIAVLDSPKPPSGNDVPTVAAMIVPAHRESDWIFSTESGQSHLLHSNPDVSRLVLIGNLPPGDFVSSIYVRPPANLAARREKEKLEMELGPLLIALHPQVCFGIGMLEPRFLTYEDTVVFRVTICTGTGPIVGEFLVEDVEVETEHGGRKDFRRRLRFKRMPNLIQSEVRLIPSLVTDGWMNDLNLDLFSLKKMNDVKFEVDPRVLIPTYLNAMVSGIFLIVTPLDRRAQLEIVPRALCLGVGGGSLLHFLNAQLGFHVVGVESDGLLLDVAQPRFGLRVGDRMNIFHEDAAGLLEVVSCGLSQQRTDGLAGCLRSKFDVVMVDLDASDARFGNVCPPTNFFTKPVLLAAKLVLHDHGVFVMNVVVVNDEIYSALVLELKTVFYKVFQMVVRDQENYILVATLSPLARHEPCTAFSIRMRLREAVSREYIGSIKEV</sequence>
<accession>A0AA38SQ48</accession>
<dbReference type="Proteomes" id="UP001172457">
    <property type="component" value="Chromosome 7"/>
</dbReference>
<reference evidence="1" key="1">
    <citation type="submission" date="2023-03" db="EMBL/GenBank/DDBJ databases">
        <title>Chromosome-scale reference genome and RAD-based genetic map of yellow starthistle (Centaurea solstitialis) reveal putative structural variation and QTLs associated with invader traits.</title>
        <authorList>
            <person name="Reatini B."/>
            <person name="Cang F.A."/>
            <person name="Jiang Q."/>
            <person name="Mckibben M.T.W."/>
            <person name="Barker M.S."/>
            <person name="Rieseberg L.H."/>
            <person name="Dlugosch K.M."/>
        </authorList>
    </citation>
    <scope>NUCLEOTIDE SEQUENCE</scope>
    <source>
        <strain evidence="1">CAN-66</strain>
        <tissue evidence="1">Leaf</tissue>
    </source>
</reference>
<proteinExistence type="predicted"/>
<dbReference type="AlphaFoldDB" id="A0AA38SQ48"/>
<keyword evidence="2" id="KW-1185">Reference proteome</keyword>
<dbReference type="Gene3D" id="3.40.50.150">
    <property type="entry name" value="Vaccinia Virus protein VP39"/>
    <property type="match status" value="1"/>
</dbReference>